<comment type="function">
    <text evidence="7">Functions as a component of the nuclear pore complex (NPC).</text>
</comment>
<evidence type="ECO:0000256" key="1">
    <source>
        <dbReference type="ARBA" id="ARBA00022448"/>
    </source>
</evidence>
<feature type="compositionally biased region" description="Polar residues" evidence="8">
    <location>
        <begin position="207"/>
        <end position="221"/>
    </location>
</feature>
<dbReference type="EMBL" id="JAAAXW010000061">
    <property type="protein sequence ID" value="KAF9546059.1"/>
    <property type="molecule type" value="Genomic_DNA"/>
</dbReference>
<sequence>MSFAGISSLPNQGFGNFATPSFTSPFNSKPNRVNNDVDMSSQQSERFQEHSDTGVEYQKFARLLETLQRQSNEQRGDAQLDIGRILPEFDTLCSTRAQQFERRKNAGAGFQVSSAEEEHKLWESESNTWLLLETLFSAFERQKPFVDKGPEALEWSDLDLIEHLHSTDSTFKHHSAVKSWLEVIAPPTNPHVGVKRISPSAKPAGSFFSQPATTTTQTNYQDPDATTRDGVKLDEHNRRVEHDLLQAVWEYIRRGQVQKAKEACEKAGEPWRAESISGGDLYSVSTAFTDPQYDREEGPIGNKTRGLWKGTCYTLAKDSTADQYERAIYGALCGDVPSVLPVCSSWEDHAWVRYNALVESMIEGRLSQFNRGGPSKALPIPTTTISSAKDIFDSIDNSDDQKLRNDSKDMFKAIQTSIILGQTDQMLTNMAREARSARKAGAPLRPHMLRFMAHFVLLLRSKKSNVPKADGDFFIKSYVDLLISKQLYDIAPLYASFLPRKLQIETCSSYLKTIDGSKKERLGYLANIRKYGLDLHSILTATVDGLLEKSSSDSEEAIKTGVMQSISAPTTAREAAQIKSLEWLTFETPQYLECLFRSNHLIRQYLADGRLNAASALYTSLPLDIAESGPMGAMPTSLRREHTYYGDLLAARRVLEKWRSELETRPSKEDTRMAAWKWDVEMKELVTDTSTVLESLLRSKWLFDCILPGDNVRAHELRKLRQIYLSEIALNLHEVYFQSRDVIPANLEKSVEMANLIAAERGEETPLHKELQDNGRLQELLAQIRLSSLELINLGRSPFAY</sequence>
<keyword evidence="7" id="KW-0472">Membrane</keyword>
<dbReference type="GO" id="GO:0006606">
    <property type="term" value="P:protein import into nucleus"/>
    <property type="evidence" value="ECO:0007669"/>
    <property type="project" value="TreeGrafter"/>
</dbReference>
<evidence type="ECO:0000256" key="6">
    <source>
        <dbReference type="ARBA" id="ARBA00023242"/>
    </source>
</evidence>
<dbReference type="Proteomes" id="UP000723463">
    <property type="component" value="Unassembled WGS sequence"/>
</dbReference>
<dbReference type="GO" id="GO:0031080">
    <property type="term" value="C:nuclear pore outer ring"/>
    <property type="evidence" value="ECO:0007669"/>
    <property type="project" value="TreeGrafter"/>
</dbReference>
<keyword evidence="3" id="KW-0653">Protein transport</keyword>
<evidence type="ECO:0000256" key="8">
    <source>
        <dbReference type="SAM" id="MobiDB-lite"/>
    </source>
</evidence>
<keyword evidence="1 7" id="KW-0813">Transport</keyword>
<dbReference type="GO" id="GO:0006406">
    <property type="term" value="P:mRNA export from nucleus"/>
    <property type="evidence" value="ECO:0007669"/>
    <property type="project" value="TreeGrafter"/>
</dbReference>
<protein>
    <recommendedName>
        <fullName evidence="7">Nuclear pore complex protein</fullName>
    </recommendedName>
</protein>
<evidence type="ECO:0000313" key="9">
    <source>
        <dbReference type="EMBL" id="KAF9546059.1"/>
    </source>
</evidence>
<dbReference type="AlphaFoldDB" id="A0A9P6K467"/>
<dbReference type="Gene3D" id="1.10.3450.20">
    <property type="match status" value="1"/>
</dbReference>
<dbReference type="PANTHER" id="PTHR13003">
    <property type="entry name" value="NUP107-RELATED"/>
    <property type="match status" value="1"/>
</dbReference>
<organism evidence="9 10">
    <name type="scientific">Mortierella hygrophila</name>
    <dbReference type="NCBI Taxonomy" id="979708"/>
    <lineage>
        <taxon>Eukaryota</taxon>
        <taxon>Fungi</taxon>
        <taxon>Fungi incertae sedis</taxon>
        <taxon>Mucoromycota</taxon>
        <taxon>Mortierellomycotina</taxon>
        <taxon>Mortierellomycetes</taxon>
        <taxon>Mortierellales</taxon>
        <taxon>Mortierellaceae</taxon>
        <taxon>Mortierella</taxon>
    </lineage>
</organism>
<proteinExistence type="inferred from homology"/>
<keyword evidence="10" id="KW-1185">Reference proteome</keyword>
<evidence type="ECO:0000256" key="3">
    <source>
        <dbReference type="ARBA" id="ARBA00022927"/>
    </source>
</evidence>
<feature type="compositionally biased region" description="Polar residues" evidence="8">
    <location>
        <begin position="20"/>
        <end position="45"/>
    </location>
</feature>
<name>A0A9P6K467_9FUNG</name>
<accession>A0A9P6K467</accession>
<evidence type="ECO:0000256" key="4">
    <source>
        <dbReference type="ARBA" id="ARBA00023010"/>
    </source>
</evidence>
<gene>
    <name evidence="9" type="ORF">EC957_010195</name>
</gene>
<comment type="similarity">
    <text evidence="7">Belongs to the nucleoporin Nup84/Nup107 family.</text>
</comment>
<comment type="subcellular location">
    <subcellularLocation>
        <location evidence="7">Nucleus</location>
        <location evidence="7">Nuclear pore complex</location>
    </subcellularLocation>
    <subcellularLocation>
        <location evidence="7">Nucleus membrane</location>
    </subcellularLocation>
</comment>
<comment type="subunit">
    <text evidence="7">Part of the nuclear pore complex (NPC).</text>
</comment>
<comment type="caution">
    <text evidence="9">The sequence shown here is derived from an EMBL/GenBank/DDBJ whole genome shotgun (WGS) entry which is preliminary data.</text>
</comment>
<dbReference type="GO" id="GO:0017056">
    <property type="term" value="F:structural constituent of nuclear pore"/>
    <property type="evidence" value="ECO:0007669"/>
    <property type="project" value="UniProtKB-UniRule"/>
</dbReference>
<dbReference type="PANTHER" id="PTHR13003:SF2">
    <property type="entry name" value="NUCLEAR PORE COMPLEX PROTEIN NUP107"/>
    <property type="match status" value="1"/>
</dbReference>
<feature type="region of interest" description="Disordered" evidence="8">
    <location>
        <begin position="203"/>
        <end position="229"/>
    </location>
</feature>
<dbReference type="GO" id="GO:0000973">
    <property type="term" value="P:post-transcriptional tethering of RNA polymerase II gene DNA at nuclear periphery"/>
    <property type="evidence" value="ECO:0007669"/>
    <property type="project" value="TreeGrafter"/>
</dbReference>
<keyword evidence="5 7" id="KW-0906">Nuclear pore complex</keyword>
<evidence type="ECO:0000256" key="5">
    <source>
        <dbReference type="ARBA" id="ARBA00023132"/>
    </source>
</evidence>
<dbReference type="Gene3D" id="1.20.190.50">
    <property type="match status" value="1"/>
</dbReference>
<keyword evidence="2" id="KW-0509">mRNA transport</keyword>
<evidence type="ECO:0000256" key="7">
    <source>
        <dbReference type="RuleBase" id="RU365072"/>
    </source>
</evidence>
<dbReference type="GO" id="GO:0031965">
    <property type="term" value="C:nuclear membrane"/>
    <property type="evidence" value="ECO:0007669"/>
    <property type="project" value="UniProtKB-SubCell"/>
</dbReference>
<evidence type="ECO:0000313" key="10">
    <source>
        <dbReference type="Proteomes" id="UP000723463"/>
    </source>
</evidence>
<keyword evidence="4 7" id="KW-0811">Translocation</keyword>
<evidence type="ECO:0000256" key="2">
    <source>
        <dbReference type="ARBA" id="ARBA00022816"/>
    </source>
</evidence>
<dbReference type="InterPro" id="IPR007252">
    <property type="entry name" value="Nup84/Nup107"/>
</dbReference>
<reference evidence="9" key="1">
    <citation type="journal article" date="2020" name="Fungal Divers.">
        <title>Resolving the Mortierellaceae phylogeny through synthesis of multi-gene phylogenetics and phylogenomics.</title>
        <authorList>
            <person name="Vandepol N."/>
            <person name="Liber J."/>
            <person name="Desiro A."/>
            <person name="Na H."/>
            <person name="Kennedy M."/>
            <person name="Barry K."/>
            <person name="Grigoriev I.V."/>
            <person name="Miller A.N."/>
            <person name="O'Donnell K."/>
            <person name="Stajich J.E."/>
            <person name="Bonito G."/>
        </authorList>
    </citation>
    <scope>NUCLEOTIDE SEQUENCE</scope>
    <source>
        <strain evidence="9">NRRL 2591</strain>
    </source>
</reference>
<keyword evidence="6 7" id="KW-0539">Nucleus</keyword>
<dbReference type="Pfam" id="PF04121">
    <property type="entry name" value="Nup84_Nup100"/>
    <property type="match status" value="1"/>
</dbReference>
<feature type="region of interest" description="Disordered" evidence="8">
    <location>
        <begin position="20"/>
        <end position="52"/>
    </location>
</feature>